<keyword evidence="1" id="KW-1003">Cell membrane</keyword>
<dbReference type="PROSITE" id="PS50234">
    <property type="entry name" value="VWFA"/>
    <property type="match status" value="1"/>
</dbReference>
<accession>A0AAE3IQG0</accession>
<dbReference type="Pfam" id="PF13519">
    <property type="entry name" value="VWA_2"/>
    <property type="match status" value="1"/>
</dbReference>
<keyword evidence="2 5" id="KW-0812">Transmembrane</keyword>
<protein>
    <submittedName>
        <fullName evidence="7">VWA domain-containing protein</fullName>
    </submittedName>
</protein>
<dbReference type="InterPro" id="IPR002035">
    <property type="entry name" value="VWF_A"/>
</dbReference>
<keyword evidence="3 5" id="KW-1133">Transmembrane helix</keyword>
<evidence type="ECO:0000256" key="3">
    <source>
        <dbReference type="ARBA" id="ARBA00022989"/>
    </source>
</evidence>
<dbReference type="EMBL" id="JAOTPL010000020">
    <property type="protein sequence ID" value="MCU7695198.1"/>
    <property type="molecule type" value="Genomic_DNA"/>
</dbReference>
<keyword evidence="8" id="KW-1185">Reference proteome</keyword>
<dbReference type="PANTHER" id="PTHR22550">
    <property type="entry name" value="SPORE GERMINATION PROTEIN"/>
    <property type="match status" value="1"/>
</dbReference>
<evidence type="ECO:0000256" key="1">
    <source>
        <dbReference type="ARBA" id="ARBA00022475"/>
    </source>
</evidence>
<dbReference type="Proteomes" id="UP001209317">
    <property type="component" value="Unassembled WGS sequence"/>
</dbReference>
<dbReference type="AlphaFoldDB" id="A0AAE3IQG0"/>
<dbReference type="InterPro" id="IPR024163">
    <property type="entry name" value="Aerotolerance_reg_N"/>
</dbReference>
<keyword evidence="4 5" id="KW-0472">Membrane</keyword>
<name>A0AAE3IQG0_9BACT</name>
<feature type="transmembrane region" description="Helical" evidence="5">
    <location>
        <begin position="315"/>
        <end position="332"/>
    </location>
</feature>
<proteinExistence type="predicted"/>
<feature type="transmembrane region" description="Helical" evidence="5">
    <location>
        <begin position="66"/>
        <end position="84"/>
    </location>
</feature>
<evidence type="ECO:0000313" key="7">
    <source>
        <dbReference type="EMBL" id="MCU7695198.1"/>
    </source>
</evidence>
<dbReference type="Gene3D" id="3.40.50.410">
    <property type="entry name" value="von Willebrand factor, type A domain"/>
    <property type="match status" value="1"/>
</dbReference>
<evidence type="ECO:0000313" key="8">
    <source>
        <dbReference type="Proteomes" id="UP001209317"/>
    </source>
</evidence>
<feature type="transmembrane region" description="Helical" evidence="5">
    <location>
        <begin position="20"/>
        <end position="37"/>
    </location>
</feature>
<feature type="domain" description="VWFA" evidence="6">
    <location>
        <begin position="101"/>
        <end position="295"/>
    </location>
</feature>
<evidence type="ECO:0000256" key="5">
    <source>
        <dbReference type="SAM" id="Phobius"/>
    </source>
</evidence>
<dbReference type="Pfam" id="PF07584">
    <property type="entry name" value="BatA"/>
    <property type="match status" value="1"/>
</dbReference>
<dbReference type="RefSeq" id="WP_263038685.1">
    <property type="nucleotide sequence ID" value="NZ_JAOTPL010000020.1"/>
</dbReference>
<dbReference type="SMART" id="SM00327">
    <property type="entry name" value="VWA"/>
    <property type="match status" value="1"/>
</dbReference>
<dbReference type="PANTHER" id="PTHR22550:SF5">
    <property type="entry name" value="LEUCINE ZIPPER PROTEIN 4"/>
    <property type="match status" value="1"/>
</dbReference>
<dbReference type="SUPFAM" id="SSF53300">
    <property type="entry name" value="vWA-like"/>
    <property type="match status" value="1"/>
</dbReference>
<dbReference type="InterPro" id="IPR050768">
    <property type="entry name" value="UPF0353/GerABKA_families"/>
</dbReference>
<dbReference type="NCBIfam" id="TIGR02226">
    <property type="entry name" value="two_anch"/>
    <property type="match status" value="1"/>
</dbReference>
<dbReference type="InterPro" id="IPR036465">
    <property type="entry name" value="vWFA_dom_sf"/>
</dbReference>
<reference evidence="7" key="1">
    <citation type="submission" date="2022-10" db="EMBL/GenBank/DDBJ databases">
        <authorList>
            <person name="Kim H.S."/>
            <person name="Kim J.-S."/>
            <person name="Suh M.K."/>
            <person name="Eom M.K."/>
            <person name="Lee J.-S."/>
        </authorList>
    </citation>
    <scope>NUCLEOTIDE SEQUENCE</scope>
    <source>
        <strain evidence="7">LIP-5</strain>
    </source>
</reference>
<organism evidence="7 8">
    <name type="scientific">Haoranjiania flava</name>
    <dbReference type="NCBI Taxonomy" id="1856322"/>
    <lineage>
        <taxon>Bacteria</taxon>
        <taxon>Pseudomonadati</taxon>
        <taxon>Bacteroidota</taxon>
        <taxon>Chitinophagia</taxon>
        <taxon>Chitinophagales</taxon>
        <taxon>Chitinophagaceae</taxon>
        <taxon>Haoranjiania</taxon>
    </lineage>
</organism>
<dbReference type="InterPro" id="IPR011933">
    <property type="entry name" value="Double_TM_dom"/>
</dbReference>
<comment type="caution">
    <text evidence="7">The sequence shown here is derived from an EMBL/GenBank/DDBJ whole genome shotgun (WGS) entry which is preliminary data.</text>
</comment>
<evidence type="ECO:0000256" key="4">
    <source>
        <dbReference type="ARBA" id="ARBA00023136"/>
    </source>
</evidence>
<sequence length="341" mass="38112">MFRDWLSYFDWGYNFEFAYPWMLGLLIILPLLVIVYASKNRKPATFKVSTTHFIKKAKTFKTRTRHLPFVLRILALACLIIALARPRDKFTVSQSNGEGIDIMLCMDISGSMNANDFSPTRLEAAKQVAAAFVMARPGDRIGITIFSIVSYTLCPVTTDHNIVLQQLASIRSGYLEEEGTAIGSGLATSVDGLRRSDAKSKIVILLTDGVNIGGTISPDIATGLAKTYGIKVYTIGIGTKGTMNVTQRTEAGEEVSQNMQIDFNATLLKSIAQQTGGQYYYAKDKNALQMVYAHINQLEKSKVEVSTYNRFVEKYLPWLLTGLVLLFLEFVLRTTYYKRFP</sequence>
<gene>
    <name evidence="7" type="ORF">OD355_11775</name>
</gene>
<evidence type="ECO:0000259" key="6">
    <source>
        <dbReference type="PROSITE" id="PS50234"/>
    </source>
</evidence>
<evidence type="ECO:0000256" key="2">
    <source>
        <dbReference type="ARBA" id="ARBA00022692"/>
    </source>
</evidence>